<organism evidence="2 3">
    <name type="scientific">Oryza sativa subsp. japonica</name>
    <name type="common">Rice</name>
    <dbReference type="NCBI Taxonomy" id="39947"/>
    <lineage>
        <taxon>Eukaryota</taxon>
        <taxon>Viridiplantae</taxon>
        <taxon>Streptophyta</taxon>
        <taxon>Embryophyta</taxon>
        <taxon>Tracheophyta</taxon>
        <taxon>Spermatophyta</taxon>
        <taxon>Magnoliopsida</taxon>
        <taxon>Liliopsida</taxon>
        <taxon>Poales</taxon>
        <taxon>Poaceae</taxon>
        <taxon>BOP clade</taxon>
        <taxon>Oryzoideae</taxon>
        <taxon>Oryzeae</taxon>
        <taxon>Oryzinae</taxon>
        <taxon>Oryza</taxon>
        <taxon>Oryza sativa</taxon>
    </lineage>
</organism>
<feature type="non-terminal residue" evidence="2">
    <location>
        <position position="1"/>
    </location>
</feature>
<dbReference type="EMBL" id="AP014960">
    <property type="protein sequence ID" value="BAS91353.1"/>
    <property type="molecule type" value="Genomic_DNA"/>
</dbReference>
<name>A0A0N7KJU0_ORYSJ</name>
<feature type="region of interest" description="Disordered" evidence="1">
    <location>
        <begin position="1"/>
        <end position="35"/>
    </location>
</feature>
<sequence length="35" mass="3984">WKIDPPLVTIASRQQDAKPETPLKRTTLLNTEGQH</sequence>
<proteinExistence type="evidence at protein level"/>
<reference evidence="2 3" key="3">
    <citation type="journal article" date="2013" name="Rice">
        <title>Improvement of the Oryza sativa Nipponbare reference genome using next generation sequence and optical map data.</title>
        <authorList>
            <person name="Kawahara Y."/>
            <person name="de la Bastide M."/>
            <person name="Hamilton J.P."/>
            <person name="Kanamori H."/>
            <person name="McCombie W.R."/>
            <person name="Ouyang S."/>
            <person name="Schwartz D.C."/>
            <person name="Tanaka T."/>
            <person name="Wu J."/>
            <person name="Zhou S."/>
            <person name="Childs K.L."/>
            <person name="Davidson R.M."/>
            <person name="Lin H."/>
            <person name="Quesada-Ocampo L."/>
            <person name="Vaillancourt B."/>
            <person name="Sakai H."/>
            <person name="Lee S.S."/>
            <person name="Kim J."/>
            <person name="Numa H."/>
            <person name="Itoh T."/>
            <person name="Buell C.R."/>
            <person name="Matsumoto T."/>
        </authorList>
    </citation>
    <scope>NUCLEOTIDE SEQUENCE [LARGE SCALE GENOMIC DNA]</scope>
    <source>
        <strain evidence="3">cv. Nipponbare</strain>
    </source>
</reference>
<dbReference type="KEGG" id="dosa:Os04g0650300"/>
<dbReference type="AlphaFoldDB" id="A0A0N7KJU0"/>
<accession>A0A0N7KJU0</accession>
<evidence type="ECO:0000256" key="1">
    <source>
        <dbReference type="SAM" id="MobiDB-lite"/>
    </source>
</evidence>
<keyword evidence="3" id="KW-1185">Reference proteome</keyword>
<keyword evidence="4" id="KW-1267">Proteomics identification</keyword>
<dbReference type="Proteomes" id="UP000059680">
    <property type="component" value="Chromosome 4"/>
</dbReference>
<protein>
    <submittedName>
        <fullName evidence="2">Os04g0650300 protein</fullName>
    </submittedName>
</protein>
<gene>
    <name evidence="2" type="ordered locus">Os04g0650300</name>
    <name evidence="2" type="ORF">OSNPB_040650300</name>
</gene>
<evidence type="ECO:0000313" key="3">
    <source>
        <dbReference type="Proteomes" id="UP000059680"/>
    </source>
</evidence>
<evidence type="ECO:0007829" key="4">
    <source>
        <dbReference type="PeptideAtlas" id="A0A0N7KJU0"/>
    </source>
</evidence>
<dbReference type="Gramene" id="Os04t0650300-01">
    <property type="protein sequence ID" value="Os04t0650300-01"/>
    <property type="gene ID" value="Os04g0650300"/>
</dbReference>
<reference evidence="2 3" key="2">
    <citation type="journal article" date="2013" name="Plant Cell Physiol.">
        <title>Rice Annotation Project Database (RAP-DB): an integrative and interactive database for rice genomics.</title>
        <authorList>
            <person name="Sakai H."/>
            <person name="Lee S.S."/>
            <person name="Tanaka T."/>
            <person name="Numa H."/>
            <person name="Kim J."/>
            <person name="Kawahara Y."/>
            <person name="Wakimoto H."/>
            <person name="Yang C.C."/>
            <person name="Iwamoto M."/>
            <person name="Abe T."/>
            <person name="Yamada Y."/>
            <person name="Muto A."/>
            <person name="Inokuchi H."/>
            <person name="Ikemura T."/>
            <person name="Matsumoto T."/>
            <person name="Sasaki T."/>
            <person name="Itoh T."/>
        </authorList>
    </citation>
    <scope>NUCLEOTIDE SEQUENCE [LARGE SCALE GENOMIC DNA]</scope>
    <source>
        <strain evidence="3">cv. Nipponbare</strain>
    </source>
</reference>
<evidence type="ECO:0000313" key="2">
    <source>
        <dbReference type="EMBL" id="BAS91353.1"/>
    </source>
</evidence>
<reference evidence="3" key="1">
    <citation type="journal article" date="2005" name="Nature">
        <title>The map-based sequence of the rice genome.</title>
        <authorList>
            <consortium name="International rice genome sequencing project (IRGSP)"/>
            <person name="Matsumoto T."/>
            <person name="Wu J."/>
            <person name="Kanamori H."/>
            <person name="Katayose Y."/>
            <person name="Fujisawa M."/>
            <person name="Namiki N."/>
            <person name="Mizuno H."/>
            <person name="Yamamoto K."/>
            <person name="Antonio B.A."/>
            <person name="Baba T."/>
            <person name="Sakata K."/>
            <person name="Nagamura Y."/>
            <person name="Aoki H."/>
            <person name="Arikawa K."/>
            <person name="Arita K."/>
            <person name="Bito T."/>
            <person name="Chiden Y."/>
            <person name="Fujitsuka N."/>
            <person name="Fukunaka R."/>
            <person name="Hamada M."/>
            <person name="Harada C."/>
            <person name="Hayashi A."/>
            <person name="Hijishita S."/>
            <person name="Honda M."/>
            <person name="Hosokawa S."/>
            <person name="Ichikawa Y."/>
            <person name="Idonuma A."/>
            <person name="Iijima M."/>
            <person name="Ikeda M."/>
            <person name="Ikeno M."/>
            <person name="Ito K."/>
            <person name="Ito S."/>
            <person name="Ito T."/>
            <person name="Ito Y."/>
            <person name="Ito Y."/>
            <person name="Iwabuchi A."/>
            <person name="Kamiya K."/>
            <person name="Karasawa W."/>
            <person name="Kurita K."/>
            <person name="Katagiri S."/>
            <person name="Kikuta A."/>
            <person name="Kobayashi H."/>
            <person name="Kobayashi N."/>
            <person name="Machita K."/>
            <person name="Maehara T."/>
            <person name="Masukawa M."/>
            <person name="Mizubayashi T."/>
            <person name="Mukai Y."/>
            <person name="Nagasaki H."/>
            <person name="Nagata Y."/>
            <person name="Naito S."/>
            <person name="Nakashima M."/>
            <person name="Nakama Y."/>
            <person name="Nakamichi Y."/>
            <person name="Nakamura M."/>
            <person name="Meguro A."/>
            <person name="Negishi M."/>
            <person name="Ohta I."/>
            <person name="Ohta T."/>
            <person name="Okamoto M."/>
            <person name="Ono N."/>
            <person name="Saji S."/>
            <person name="Sakaguchi M."/>
            <person name="Sakai K."/>
            <person name="Shibata M."/>
            <person name="Shimokawa T."/>
            <person name="Song J."/>
            <person name="Takazaki Y."/>
            <person name="Terasawa K."/>
            <person name="Tsugane M."/>
            <person name="Tsuji K."/>
            <person name="Ueda S."/>
            <person name="Waki K."/>
            <person name="Yamagata H."/>
            <person name="Yamamoto M."/>
            <person name="Yamamoto S."/>
            <person name="Yamane H."/>
            <person name="Yoshiki S."/>
            <person name="Yoshihara R."/>
            <person name="Yukawa K."/>
            <person name="Zhong H."/>
            <person name="Yano M."/>
            <person name="Yuan Q."/>
            <person name="Ouyang S."/>
            <person name="Liu J."/>
            <person name="Jones K.M."/>
            <person name="Gansberger K."/>
            <person name="Moffat K."/>
            <person name="Hill J."/>
            <person name="Bera J."/>
            <person name="Fadrosh D."/>
            <person name="Jin S."/>
            <person name="Johri S."/>
            <person name="Kim M."/>
            <person name="Overton L."/>
            <person name="Reardon M."/>
            <person name="Tsitrin T."/>
            <person name="Vuong H."/>
            <person name="Weaver B."/>
            <person name="Ciecko A."/>
            <person name="Tallon L."/>
            <person name="Jackson J."/>
            <person name="Pai G."/>
            <person name="Aken S.V."/>
            <person name="Utterback T."/>
            <person name="Reidmuller S."/>
            <person name="Feldblyum T."/>
            <person name="Hsiao J."/>
            <person name="Zismann V."/>
            <person name="Iobst S."/>
            <person name="de Vazeille A.R."/>
            <person name="Buell C.R."/>
            <person name="Ying K."/>
            <person name="Li Y."/>
            <person name="Lu T."/>
            <person name="Huang Y."/>
            <person name="Zhao Q."/>
            <person name="Feng Q."/>
            <person name="Zhang L."/>
            <person name="Zhu J."/>
            <person name="Weng Q."/>
            <person name="Mu J."/>
            <person name="Lu Y."/>
            <person name="Fan D."/>
            <person name="Liu Y."/>
            <person name="Guan J."/>
            <person name="Zhang Y."/>
            <person name="Yu S."/>
            <person name="Liu X."/>
            <person name="Zhang Y."/>
            <person name="Hong G."/>
            <person name="Han B."/>
            <person name="Choisne N."/>
            <person name="Demange N."/>
            <person name="Orjeda G."/>
            <person name="Samain S."/>
            <person name="Cattolico L."/>
            <person name="Pelletier E."/>
            <person name="Couloux A."/>
            <person name="Segurens B."/>
            <person name="Wincker P."/>
            <person name="D'Hont A."/>
            <person name="Scarpelli C."/>
            <person name="Weissenbach J."/>
            <person name="Salanoubat M."/>
            <person name="Quetier F."/>
            <person name="Yu Y."/>
            <person name="Kim H.R."/>
            <person name="Rambo T."/>
            <person name="Currie J."/>
            <person name="Collura K."/>
            <person name="Luo M."/>
            <person name="Yang T."/>
            <person name="Ammiraju J.S.S."/>
            <person name="Engler F."/>
            <person name="Soderlund C."/>
            <person name="Wing R.A."/>
            <person name="Palmer L.E."/>
            <person name="de la Bastide M."/>
            <person name="Spiegel L."/>
            <person name="Nascimento L."/>
            <person name="Zutavern T."/>
            <person name="O'Shaughnessy A."/>
            <person name="Dike S."/>
            <person name="Dedhia N."/>
            <person name="Preston R."/>
            <person name="Balija V."/>
            <person name="McCombie W.R."/>
            <person name="Chow T."/>
            <person name="Chen H."/>
            <person name="Chung M."/>
            <person name="Chen C."/>
            <person name="Shaw J."/>
            <person name="Wu H."/>
            <person name="Hsiao K."/>
            <person name="Chao Y."/>
            <person name="Chu M."/>
            <person name="Cheng C."/>
            <person name="Hour A."/>
            <person name="Lee P."/>
            <person name="Lin S."/>
            <person name="Lin Y."/>
            <person name="Liou J."/>
            <person name="Liu S."/>
            <person name="Hsing Y."/>
            <person name="Raghuvanshi S."/>
            <person name="Mohanty A."/>
            <person name="Bharti A.K."/>
            <person name="Gaur A."/>
            <person name="Gupta V."/>
            <person name="Kumar D."/>
            <person name="Ravi V."/>
            <person name="Vij S."/>
            <person name="Kapur A."/>
            <person name="Khurana P."/>
            <person name="Khurana P."/>
            <person name="Khurana J.P."/>
            <person name="Tyagi A.K."/>
            <person name="Gaikwad K."/>
            <person name="Singh A."/>
            <person name="Dalal V."/>
            <person name="Srivastava S."/>
            <person name="Dixit A."/>
            <person name="Pal A.K."/>
            <person name="Ghazi I.A."/>
            <person name="Yadav M."/>
            <person name="Pandit A."/>
            <person name="Bhargava A."/>
            <person name="Sureshbabu K."/>
            <person name="Batra K."/>
            <person name="Sharma T.R."/>
            <person name="Mohapatra T."/>
            <person name="Singh N.K."/>
            <person name="Messing J."/>
            <person name="Nelson A.B."/>
            <person name="Fuks G."/>
            <person name="Kavchok S."/>
            <person name="Keizer G."/>
            <person name="Linton E."/>
            <person name="Llaca V."/>
            <person name="Song R."/>
            <person name="Tanyolac B."/>
            <person name="Young S."/>
            <person name="Ho-Il K."/>
            <person name="Hahn J.H."/>
            <person name="Sangsakoo G."/>
            <person name="Vanavichit A."/>
            <person name="de Mattos Luiz.A.T."/>
            <person name="Zimmer P.D."/>
            <person name="Malone G."/>
            <person name="Dellagostin O."/>
            <person name="de Oliveira A.C."/>
            <person name="Bevan M."/>
            <person name="Bancroft I."/>
            <person name="Minx P."/>
            <person name="Cordum H."/>
            <person name="Wilson R."/>
            <person name="Cheng Z."/>
            <person name="Jin W."/>
            <person name="Jiang J."/>
            <person name="Leong S.A."/>
            <person name="Iwama H."/>
            <person name="Gojobori T."/>
            <person name="Itoh T."/>
            <person name="Niimura Y."/>
            <person name="Fujii Y."/>
            <person name="Habara T."/>
            <person name="Sakai H."/>
            <person name="Sato Y."/>
            <person name="Wilson G."/>
            <person name="Kumar K."/>
            <person name="McCouch S."/>
            <person name="Juretic N."/>
            <person name="Hoen D."/>
            <person name="Wright S."/>
            <person name="Bruskiewich R."/>
            <person name="Bureau T."/>
            <person name="Miyao A."/>
            <person name="Hirochika H."/>
            <person name="Nishikawa T."/>
            <person name="Kadowaki K."/>
            <person name="Sugiura M."/>
            <person name="Burr B."/>
            <person name="Sasaki T."/>
        </authorList>
    </citation>
    <scope>NUCLEOTIDE SEQUENCE [LARGE SCALE GENOMIC DNA]</scope>
    <source>
        <strain evidence="3">cv. Nipponbare</strain>
    </source>
</reference>